<dbReference type="EnsemblPlants" id="OMERI06G09370.1">
    <property type="protein sequence ID" value="OMERI06G09370.1"/>
    <property type="gene ID" value="OMERI06G09370"/>
</dbReference>
<feature type="compositionally biased region" description="Basic residues" evidence="1">
    <location>
        <begin position="61"/>
        <end position="71"/>
    </location>
</feature>
<keyword evidence="3" id="KW-1185">Reference proteome</keyword>
<evidence type="ECO:0000313" key="3">
    <source>
        <dbReference type="Proteomes" id="UP000008021"/>
    </source>
</evidence>
<dbReference type="Gramene" id="OMERI06G09370.1">
    <property type="protein sequence ID" value="OMERI06G09370.1"/>
    <property type="gene ID" value="OMERI06G09370"/>
</dbReference>
<reference evidence="2" key="2">
    <citation type="submission" date="2018-05" db="EMBL/GenBank/DDBJ databases">
        <title>OmerRS3 (Oryza meridionalis Reference Sequence Version 3).</title>
        <authorList>
            <person name="Zhang J."/>
            <person name="Kudrna D."/>
            <person name="Lee S."/>
            <person name="Talag J."/>
            <person name="Welchert J."/>
            <person name="Wing R.A."/>
        </authorList>
    </citation>
    <scope>NUCLEOTIDE SEQUENCE [LARGE SCALE GENOMIC DNA]</scope>
    <source>
        <strain evidence="2">cv. OR44</strain>
    </source>
</reference>
<proteinExistence type="predicted"/>
<dbReference type="AlphaFoldDB" id="A0A0E0DZ87"/>
<reference evidence="2" key="1">
    <citation type="submission" date="2015-04" db="UniProtKB">
        <authorList>
            <consortium name="EnsemblPlants"/>
        </authorList>
    </citation>
    <scope>IDENTIFICATION</scope>
</reference>
<name>A0A0E0DZ87_9ORYZ</name>
<protein>
    <submittedName>
        <fullName evidence="2">Uncharacterized protein</fullName>
    </submittedName>
</protein>
<feature type="compositionally biased region" description="Basic and acidic residues" evidence="1">
    <location>
        <begin position="242"/>
        <end position="272"/>
    </location>
</feature>
<feature type="region of interest" description="Disordered" evidence="1">
    <location>
        <begin position="61"/>
        <end position="93"/>
    </location>
</feature>
<evidence type="ECO:0000313" key="2">
    <source>
        <dbReference type="EnsemblPlants" id="OMERI06G09370.1"/>
    </source>
</evidence>
<dbReference type="HOGENOM" id="CLU_938052_0_0_1"/>
<accession>A0A0E0DZ87</accession>
<organism evidence="2">
    <name type="scientific">Oryza meridionalis</name>
    <dbReference type="NCBI Taxonomy" id="40149"/>
    <lineage>
        <taxon>Eukaryota</taxon>
        <taxon>Viridiplantae</taxon>
        <taxon>Streptophyta</taxon>
        <taxon>Embryophyta</taxon>
        <taxon>Tracheophyta</taxon>
        <taxon>Spermatophyta</taxon>
        <taxon>Magnoliopsida</taxon>
        <taxon>Liliopsida</taxon>
        <taxon>Poales</taxon>
        <taxon>Poaceae</taxon>
        <taxon>BOP clade</taxon>
        <taxon>Oryzoideae</taxon>
        <taxon>Oryzeae</taxon>
        <taxon>Oryzinae</taxon>
        <taxon>Oryza</taxon>
    </lineage>
</organism>
<evidence type="ECO:0000256" key="1">
    <source>
        <dbReference type="SAM" id="MobiDB-lite"/>
    </source>
</evidence>
<sequence length="297" mass="31618">MPPTSAIATPPPLSRIAPSLIAIRHCDAATPTTEHHIVSPLLSHITISLSSPLSDRARFSLAHRHARKSRRQQPLTPTATRDAADALPSRRRLRTPTLHGFAQIERQRSAIVPMSIPASRSTPPAPSPVSMPAPISVSSPASGVSSAPPNLHHRLILPLSASAPADMPTTHRRGLNRTVISCWLLGTSPAAAAADLLPRTIAGKASRPSPLIECSICLDMVVYGKAAVRSLEALNMLVIQEEKKGRRKEEKRGGQGEARGDRQGSAGDDHPRARISVSDVLSHALGRAKPGKPFGHI</sequence>
<dbReference type="Proteomes" id="UP000008021">
    <property type="component" value="Chromosome 6"/>
</dbReference>
<feature type="region of interest" description="Disordered" evidence="1">
    <location>
        <begin position="242"/>
        <end position="274"/>
    </location>
</feature>